<evidence type="ECO:0000259" key="8">
    <source>
        <dbReference type="Pfam" id="PF16922"/>
    </source>
</evidence>
<feature type="domain" description="DNA replication complex GINS protein SLD5 C-terminal" evidence="8">
    <location>
        <begin position="176"/>
        <end position="229"/>
    </location>
</feature>
<dbReference type="Proteomes" id="UP000799437">
    <property type="component" value="Unassembled WGS sequence"/>
</dbReference>
<name>A0A6A6W0W3_9PEZI</name>
<evidence type="ECO:0000313" key="9">
    <source>
        <dbReference type="EMBL" id="KAF2755779.1"/>
    </source>
</evidence>
<accession>A0A6A6W0W3</accession>
<dbReference type="PIRSF" id="PIRSF007764">
    <property type="entry name" value="Sld5"/>
    <property type="match status" value="1"/>
</dbReference>
<dbReference type="InterPro" id="IPR008591">
    <property type="entry name" value="GINS_Sld5"/>
</dbReference>
<dbReference type="SUPFAM" id="SSF160059">
    <property type="entry name" value="PriA/YqbF domain"/>
    <property type="match status" value="1"/>
</dbReference>
<keyword evidence="10" id="KW-1185">Reference proteome</keyword>
<dbReference type="GO" id="GO:0000727">
    <property type="term" value="P:double-strand break repair via break-induced replication"/>
    <property type="evidence" value="ECO:0007669"/>
    <property type="project" value="TreeGrafter"/>
</dbReference>
<dbReference type="PANTHER" id="PTHR21206">
    <property type="entry name" value="SLD5 PROTEIN"/>
    <property type="match status" value="1"/>
</dbReference>
<protein>
    <recommendedName>
        <fullName evidence="3 6">DNA replication complex GINS protein SLD5</fullName>
    </recommendedName>
</protein>
<dbReference type="RefSeq" id="XP_033598230.1">
    <property type="nucleotide sequence ID" value="XM_033749605.1"/>
</dbReference>
<organism evidence="9 10">
    <name type="scientific">Pseudovirgaria hyperparasitica</name>
    <dbReference type="NCBI Taxonomy" id="470096"/>
    <lineage>
        <taxon>Eukaryota</taxon>
        <taxon>Fungi</taxon>
        <taxon>Dikarya</taxon>
        <taxon>Ascomycota</taxon>
        <taxon>Pezizomycotina</taxon>
        <taxon>Dothideomycetes</taxon>
        <taxon>Dothideomycetes incertae sedis</taxon>
        <taxon>Acrospermales</taxon>
        <taxon>Acrospermaceae</taxon>
        <taxon>Pseudovirgaria</taxon>
    </lineage>
</organism>
<keyword evidence="5 6" id="KW-0539">Nucleus</keyword>
<keyword evidence="4 6" id="KW-0235">DNA replication</keyword>
<evidence type="ECO:0000256" key="1">
    <source>
        <dbReference type="ARBA" id="ARBA00004123"/>
    </source>
</evidence>
<dbReference type="CDD" id="cd21692">
    <property type="entry name" value="GINS_B_Sld5"/>
    <property type="match status" value="1"/>
</dbReference>
<dbReference type="GeneID" id="54490659"/>
<comment type="function">
    <text evidence="6">The GINS complex plays an essential role in the initiation of DNA replication.</text>
</comment>
<evidence type="ECO:0000256" key="5">
    <source>
        <dbReference type="ARBA" id="ARBA00023242"/>
    </source>
</evidence>
<dbReference type="EMBL" id="ML996577">
    <property type="protein sequence ID" value="KAF2755779.1"/>
    <property type="molecule type" value="Genomic_DNA"/>
</dbReference>
<dbReference type="OrthoDB" id="338231at2759"/>
<evidence type="ECO:0000256" key="3">
    <source>
        <dbReference type="ARBA" id="ARBA00014804"/>
    </source>
</evidence>
<dbReference type="InterPro" id="IPR036224">
    <property type="entry name" value="GINS_bundle-like_dom_sf"/>
</dbReference>
<reference evidence="9" key="1">
    <citation type="journal article" date="2020" name="Stud. Mycol.">
        <title>101 Dothideomycetes genomes: a test case for predicting lifestyles and emergence of pathogens.</title>
        <authorList>
            <person name="Haridas S."/>
            <person name="Albert R."/>
            <person name="Binder M."/>
            <person name="Bloem J."/>
            <person name="Labutti K."/>
            <person name="Salamov A."/>
            <person name="Andreopoulos B."/>
            <person name="Baker S."/>
            <person name="Barry K."/>
            <person name="Bills G."/>
            <person name="Bluhm B."/>
            <person name="Cannon C."/>
            <person name="Castanera R."/>
            <person name="Culley D."/>
            <person name="Daum C."/>
            <person name="Ezra D."/>
            <person name="Gonzalez J."/>
            <person name="Henrissat B."/>
            <person name="Kuo A."/>
            <person name="Liang C."/>
            <person name="Lipzen A."/>
            <person name="Lutzoni F."/>
            <person name="Magnuson J."/>
            <person name="Mondo S."/>
            <person name="Nolan M."/>
            <person name="Ohm R."/>
            <person name="Pangilinan J."/>
            <person name="Park H.-J."/>
            <person name="Ramirez L."/>
            <person name="Alfaro M."/>
            <person name="Sun H."/>
            <person name="Tritt A."/>
            <person name="Yoshinaga Y."/>
            <person name="Zwiers L.-H."/>
            <person name="Turgeon B."/>
            <person name="Goodwin S."/>
            <person name="Spatafora J."/>
            <person name="Crous P."/>
            <person name="Grigoriev I."/>
        </authorList>
    </citation>
    <scope>NUCLEOTIDE SEQUENCE</scope>
    <source>
        <strain evidence="9">CBS 121739</strain>
    </source>
</reference>
<comment type="similarity">
    <text evidence="2 6">Belongs to the GINS4/SLD5 family.</text>
</comment>
<feature type="domain" description="GINS subunit" evidence="7">
    <location>
        <begin position="82"/>
        <end position="151"/>
    </location>
</feature>
<dbReference type="InterPro" id="IPR038749">
    <property type="entry name" value="Sld5_GINS_A"/>
</dbReference>
<dbReference type="PANTHER" id="PTHR21206:SF0">
    <property type="entry name" value="DNA REPLICATION COMPLEX GINS PROTEIN SLD5"/>
    <property type="match status" value="1"/>
</dbReference>
<evidence type="ECO:0000256" key="4">
    <source>
        <dbReference type="ARBA" id="ARBA00022705"/>
    </source>
</evidence>
<dbReference type="CDD" id="cd11711">
    <property type="entry name" value="GINS_A_Sld5"/>
    <property type="match status" value="1"/>
</dbReference>
<dbReference type="Gene3D" id="1.20.58.1030">
    <property type="match status" value="1"/>
</dbReference>
<comment type="subcellular location">
    <subcellularLocation>
        <location evidence="1 6">Nucleus</location>
    </subcellularLocation>
</comment>
<gene>
    <name evidence="9" type="ORF">EJ05DRAFT_540432</name>
</gene>
<sequence length="229" mass="25099">MDIDDILAEVSSAALIAPGTRDLHALTRAWVAERVAPELLPYPTPLLDRVLARISEQVRSVEDGMAGGADGLGGAATGGADKEKFRLIVVQTELERWKFLVRGLLRARLKKIDAHPYHILNTPDVLAKLSTSETQYLRAHQALLAAHYKSSFLGQFPPALQRLDDTAGGVSMIDAPDVDSAVFVRAVRDVGFITVEGTDTEFEMKRGDVWVVRWRSVRQAVESGDAELI</sequence>
<evidence type="ECO:0000256" key="2">
    <source>
        <dbReference type="ARBA" id="ARBA00008187"/>
    </source>
</evidence>
<dbReference type="Gene3D" id="3.40.5.60">
    <property type="match status" value="1"/>
</dbReference>
<evidence type="ECO:0000259" key="7">
    <source>
        <dbReference type="Pfam" id="PF05916"/>
    </source>
</evidence>
<evidence type="ECO:0000313" key="10">
    <source>
        <dbReference type="Proteomes" id="UP000799437"/>
    </source>
</evidence>
<evidence type="ECO:0000256" key="6">
    <source>
        <dbReference type="PIRNR" id="PIRNR007764"/>
    </source>
</evidence>
<dbReference type="Pfam" id="PF05916">
    <property type="entry name" value="Sld5"/>
    <property type="match status" value="1"/>
</dbReference>
<dbReference type="AlphaFoldDB" id="A0A6A6W0W3"/>
<dbReference type="SUPFAM" id="SSF158573">
    <property type="entry name" value="GINS helical bundle-like"/>
    <property type="match status" value="1"/>
</dbReference>
<dbReference type="GO" id="GO:0000811">
    <property type="term" value="C:GINS complex"/>
    <property type="evidence" value="ECO:0007669"/>
    <property type="project" value="UniProtKB-UniRule"/>
</dbReference>
<dbReference type="Pfam" id="PF16922">
    <property type="entry name" value="SLD5_C"/>
    <property type="match status" value="1"/>
</dbReference>
<proteinExistence type="inferred from homology"/>
<dbReference type="GO" id="GO:0006261">
    <property type="term" value="P:DNA-templated DNA replication"/>
    <property type="evidence" value="ECO:0007669"/>
    <property type="project" value="InterPro"/>
</dbReference>
<dbReference type="InterPro" id="IPR021151">
    <property type="entry name" value="GINS_A"/>
</dbReference>
<dbReference type="InterPro" id="IPR031633">
    <property type="entry name" value="SLD5_C"/>
</dbReference>